<dbReference type="EMBL" id="NCVQ01000010">
    <property type="protein sequence ID" value="PWZ05757.1"/>
    <property type="molecule type" value="Genomic_DNA"/>
</dbReference>
<protein>
    <submittedName>
        <fullName evidence="1">Uncharacterized protein</fullName>
    </submittedName>
</protein>
<name>A0A3L6DCE4_MAIZE</name>
<reference evidence="1" key="1">
    <citation type="journal article" date="2018" name="Nat. Genet.">
        <title>Extensive intraspecific gene order and gene structural variations between Mo17 and other maize genomes.</title>
        <authorList>
            <person name="Sun S."/>
            <person name="Zhou Y."/>
            <person name="Chen J."/>
            <person name="Shi J."/>
            <person name="Zhao H."/>
            <person name="Zhao H."/>
            <person name="Song W."/>
            <person name="Zhang M."/>
            <person name="Cui Y."/>
            <person name="Dong X."/>
            <person name="Liu H."/>
            <person name="Ma X."/>
            <person name="Jiao Y."/>
            <person name="Wang B."/>
            <person name="Wei X."/>
            <person name="Stein J.C."/>
            <person name="Glaubitz J.C."/>
            <person name="Lu F."/>
            <person name="Yu G."/>
            <person name="Liang C."/>
            <person name="Fengler K."/>
            <person name="Li B."/>
            <person name="Rafalski A."/>
            <person name="Schnable P.S."/>
            <person name="Ware D.H."/>
            <person name="Buckler E.S."/>
            <person name="Lai J."/>
        </authorList>
    </citation>
    <scope>NUCLEOTIDE SEQUENCE [LARGE SCALE GENOMIC DNA]</scope>
    <source>
        <tissue evidence="1">Seedling</tissue>
    </source>
</reference>
<proteinExistence type="predicted"/>
<comment type="caution">
    <text evidence="1">The sequence shown here is derived from an EMBL/GenBank/DDBJ whole genome shotgun (WGS) entry which is preliminary data.</text>
</comment>
<dbReference type="AlphaFoldDB" id="A0A3L6DCE4"/>
<evidence type="ECO:0000313" key="1">
    <source>
        <dbReference type="EMBL" id="PWZ05757.1"/>
    </source>
</evidence>
<dbReference type="Proteomes" id="UP000251960">
    <property type="component" value="Chromosome 9"/>
</dbReference>
<accession>A0A3L6DCE4</accession>
<gene>
    <name evidence="1" type="ORF">Zm00014a_043367</name>
</gene>
<sequence>MAKRGVGRRYQAGELERVRWSSDRWSVERVRKQLKARKSSSSAQASVRRELASGLSIWELSTRYKAKASAMRYA</sequence>
<organism evidence="1">
    <name type="scientific">Zea mays</name>
    <name type="common">Maize</name>
    <dbReference type="NCBI Taxonomy" id="4577"/>
    <lineage>
        <taxon>Eukaryota</taxon>
        <taxon>Viridiplantae</taxon>
        <taxon>Streptophyta</taxon>
        <taxon>Embryophyta</taxon>
        <taxon>Tracheophyta</taxon>
        <taxon>Spermatophyta</taxon>
        <taxon>Magnoliopsida</taxon>
        <taxon>Liliopsida</taxon>
        <taxon>Poales</taxon>
        <taxon>Poaceae</taxon>
        <taxon>PACMAD clade</taxon>
        <taxon>Panicoideae</taxon>
        <taxon>Andropogonodae</taxon>
        <taxon>Andropogoneae</taxon>
        <taxon>Tripsacinae</taxon>
        <taxon>Zea</taxon>
    </lineage>
</organism>